<gene>
    <name evidence="1" type="ORF">BXY64_1481</name>
</gene>
<protein>
    <submittedName>
        <fullName evidence="1">Uncharacterized protein DUF4391</fullName>
    </submittedName>
</protein>
<organism evidence="1 2">
    <name type="scientific">Marinifilum flexuosum</name>
    <dbReference type="NCBI Taxonomy" id="1117708"/>
    <lineage>
        <taxon>Bacteria</taxon>
        <taxon>Pseudomonadati</taxon>
        <taxon>Bacteroidota</taxon>
        <taxon>Bacteroidia</taxon>
        <taxon>Marinilabiliales</taxon>
        <taxon>Marinifilaceae</taxon>
    </lineage>
</organism>
<accession>A0A419X9P7</accession>
<evidence type="ECO:0000313" key="1">
    <source>
        <dbReference type="EMBL" id="RKE04461.1"/>
    </source>
</evidence>
<sequence length="252" mass="29302">MNYNKILKIPNSSILNKRLTKSFFLKNFALSSAEKSFLNSNIESMELVAEISTNSANIPQYVDDNSSYERIYVITCKLPINTLSKFATKCIELIQGYIPYHILLIIQDENEFVINACNKRINKNDTTKRVIEEDFTTPVINKLFKTDIVSDLYEAVNYSVLDKMNMQAIFNSYIQSIVRYKTASITGSFNKRTYSRTEEDVELLKEIELLEADIRYFKAQIKKETQISDKVELNIKIQENRKQIETIKNKLL</sequence>
<dbReference type="OrthoDB" id="1433023at2"/>
<proteinExistence type="predicted"/>
<name>A0A419X9P7_9BACT</name>
<reference evidence="1 2" key="1">
    <citation type="submission" date="2018-09" db="EMBL/GenBank/DDBJ databases">
        <title>Genomic Encyclopedia of Archaeal and Bacterial Type Strains, Phase II (KMG-II): from individual species to whole genera.</title>
        <authorList>
            <person name="Goeker M."/>
        </authorList>
    </citation>
    <scope>NUCLEOTIDE SEQUENCE [LARGE SCALE GENOMIC DNA]</scope>
    <source>
        <strain evidence="1 2">DSM 21950</strain>
    </source>
</reference>
<comment type="caution">
    <text evidence="1">The sequence shown here is derived from an EMBL/GenBank/DDBJ whole genome shotgun (WGS) entry which is preliminary data.</text>
</comment>
<keyword evidence="2" id="KW-1185">Reference proteome</keyword>
<dbReference type="RefSeq" id="WP_120239236.1">
    <property type="nucleotide sequence ID" value="NZ_RAPQ01000008.1"/>
</dbReference>
<evidence type="ECO:0000313" key="2">
    <source>
        <dbReference type="Proteomes" id="UP000284531"/>
    </source>
</evidence>
<dbReference type="Proteomes" id="UP000284531">
    <property type="component" value="Unassembled WGS sequence"/>
</dbReference>
<dbReference type="EMBL" id="RAPQ01000008">
    <property type="protein sequence ID" value="RKE04461.1"/>
    <property type="molecule type" value="Genomic_DNA"/>
</dbReference>
<dbReference type="InterPro" id="IPR025503">
    <property type="entry name" value="DUF4391"/>
</dbReference>
<dbReference type="Pfam" id="PF14335">
    <property type="entry name" value="DUF4391"/>
    <property type="match status" value="1"/>
</dbReference>
<dbReference type="AlphaFoldDB" id="A0A419X9P7"/>